<reference evidence="1 2" key="1">
    <citation type="submission" date="2016-10" db="EMBL/GenBank/DDBJ databases">
        <authorList>
            <person name="de Groot N.N."/>
        </authorList>
    </citation>
    <scope>NUCLEOTIDE SEQUENCE [LARGE SCALE GENOMIC DNA]</scope>
    <source>
        <strain evidence="1 2">DSM 5885</strain>
    </source>
</reference>
<organism evidence="1 2">
    <name type="scientific">Propionivibrio dicarboxylicus</name>
    <dbReference type="NCBI Taxonomy" id="83767"/>
    <lineage>
        <taxon>Bacteria</taxon>
        <taxon>Pseudomonadati</taxon>
        <taxon>Pseudomonadota</taxon>
        <taxon>Betaproteobacteria</taxon>
        <taxon>Rhodocyclales</taxon>
        <taxon>Rhodocyclaceae</taxon>
        <taxon>Propionivibrio</taxon>
    </lineage>
</organism>
<gene>
    <name evidence="1" type="ORF">SAMN05660652_02134</name>
</gene>
<dbReference type="InterPro" id="IPR036866">
    <property type="entry name" value="RibonucZ/Hydroxyglut_hydro"/>
</dbReference>
<proteinExistence type="predicted"/>
<dbReference type="EMBL" id="FNCY01000008">
    <property type="protein sequence ID" value="SDH71206.1"/>
    <property type="molecule type" value="Genomic_DNA"/>
</dbReference>
<evidence type="ECO:0000313" key="2">
    <source>
        <dbReference type="Proteomes" id="UP000198607"/>
    </source>
</evidence>
<name>A0A1G8EMU8_9RHOO</name>
<evidence type="ECO:0000313" key="1">
    <source>
        <dbReference type="EMBL" id="SDH71206.1"/>
    </source>
</evidence>
<dbReference type="Proteomes" id="UP000198607">
    <property type="component" value="Unassembled WGS sequence"/>
</dbReference>
<dbReference type="Gene3D" id="3.60.15.10">
    <property type="entry name" value="Ribonuclease Z/Hydroxyacylglutathione hydrolase-like"/>
    <property type="match status" value="1"/>
</dbReference>
<dbReference type="RefSeq" id="WP_091937422.1">
    <property type="nucleotide sequence ID" value="NZ_FNCY01000008.1"/>
</dbReference>
<dbReference type="AlphaFoldDB" id="A0A1G8EMU8"/>
<protein>
    <recommendedName>
        <fullName evidence="3">Metallohydrolase</fullName>
    </recommendedName>
</protein>
<accession>A0A1G8EMU8</accession>
<dbReference type="STRING" id="83767.SAMN05660652_02134"/>
<evidence type="ECO:0008006" key="3">
    <source>
        <dbReference type="Google" id="ProtNLM"/>
    </source>
</evidence>
<keyword evidence="2" id="KW-1185">Reference proteome</keyword>
<dbReference type="SUPFAM" id="SSF56281">
    <property type="entry name" value="Metallo-hydrolase/oxidoreductase"/>
    <property type="match status" value="1"/>
</dbReference>
<dbReference type="OrthoDB" id="9768813at2"/>
<sequence>MAVPNITFFPVGNGDMTLLELESGTRILVDINIREPSDDVRDVAKDLRDRLTTDEKGRPYIDAMVLSHPDEDHCRGLEKHFHLGALADYDNNAEPKKIVIREMWSSPLIFRRASSKHTLCDDAKAWNKEARRRVNLFREHGIGENGDLILVLGEDQNGKTDGLEDILVCPEKTISEVAGKAQSNFGALLLGPLLAENEDDDQELSKNESSVIFKYTIGVGKVSDAVRFLSGGAAEVLIWERLWQKYESSPDTLKYDLLSTPHHCSWHSLSNDSWGDKRRKAEVSEDARNALSQAYGGAVIVASSNEIKDDDVDPPCIRAKEEYQSILDDVAGEFYNTARYPTSEDPAPLMFEVTAGGLGKPSNKPSKSATAASAISAFASQPRVHG</sequence>